<evidence type="ECO:0000256" key="3">
    <source>
        <dbReference type="ARBA" id="ARBA00023235"/>
    </source>
</evidence>
<dbReference type="GO" id="GO:0008784">
    <property type="term" value="F:alanine racemase activity"/>
    <property type="evidence" value="ECO:0007669"/>
    <property type="project" value="UniProtKB-EC"/>
</dbReference>
<dbReference type="InterPro" id="IPR001608">
    <property type="entry name" value="Ala_racemase_N"/>
</dbReference>
<comment type="similarity">
    <text evidence="4">Belongs to the alanine racemase family.</text>
</comment>
<dbReference type="PANTHER" id="PTHR30511">
    <property type="entry name" value="ALANINE RACEMASE"/>
    <property type="match status" value="1"/>
</dbReference>
<feature type="binding site" evidence="4">
    <location>
        <position position="145"/>
    </location>
    <ligand>
        <name>substrate</name>
    </ligand>
</feature>
<dbReference type="PRINTS" id="PR00992">
    <property type="entry name" value="ALARACEMASE"/>
</dbReference>
<evidence type="ECO:0000313" key="7">
    <source>
        <dbReference type="Proteomes" id="UP001596138"/>
    </source>
</evidence>
<sequence length="387" mass="40353">MSVDQQAGWTPRALARGAVATVDLDALRHNLRVVGERVGTDVMAVVKADAYGHGLVECARAAQEAGATWLGVALPTEAVRLREAGVTGRVLTWLEVPGSPFDDCVARDIDVTVSAPWALDSVLAAARRLGVTARVQLKLDSGLSRNGSTMADWPALVAAARAAEVDGALAVTGIWTHFACADEPDHPSVRRQLDQFDEALGLADVAGLRPEVRHAANSAAALAIPAARYDLVRIGIAMYGLSPGPEVGTGTELGLRPVMSLRARLASVKRVPSGSGVSYGHLYSTAHETTLGVVPVGYADGIPRNASNLGPLLAAGTERTVAGRVCMDQVVVDLGDDDAVVGDEVVIFGSEGPSADVWASVCGTIGYEIVTRIGPRVPREHLGVSEQ</sequence>
<name>A0ABW1SYP8_9ACTN</name>
<comment type="pathway">
    <text evidence="4">Amino-acid biosynthesis; D-alanine biosynthesis; D-alanine from L-alanine: step 1/1.</text>
</comment>
<dbReference type="Pfam" id="PF00842">
    <property type="entry name" value="Ala_racemase_C"/>
    <property type="match status" value="1"/>
</dbReference>
<accession>A0ABW1SYP8</accession>
<keyword evidence="3 4" id="KW-0413">Isomerase</keyword>
<dbReference type="RefSeq" id="WP_386764337.1">
    <property type="nucleotide sequence ID" value="NZ_JBHSTI010000008.1"/>
</dbReference>
<dbReference type="InterPro" id="IPR011079">
    <property type="entry name" value="Ala_racemase_C"/>
</dbReference>
<evidence type="ECO:0000256" key="4">
    <source>
        <dbReference type="HAMAP-Rule" id="MF_01201"/>
    </source>
</evidence>
<proteinExistence type="inferred from homology"/>
<comment type="catalytic activity">
    <reaction evidence="4">
        <text>L-alanine = D-alanine</text>
        <dbReference type="Rhea" id="RHEA:20249"/>
        <dbReference type="ChEBI" id="CHEBI:57416"/>
        <dbReference type="ChEBI" id="CHEBI:57972"/>
        <dbReference type="EC" id="5.1.1.1"/>
    </reaction>
</comment>
<dbReference type="Proteomes" id="UP001596138">
    <property type="component" value="Unassembled WGS sequence"/>
</dbReference>
<dbReference type="SUPFAM" id="SSF50621">
    <property type="entry name" value="Alanine racemase C-terminal domain-like"/>
    <property type="match status" value="1"/>
</dbReference>
<dbReference type="PANTHER" id="PTHR30511:SF0">
    <property type="entry name" value="ALANINE RACEMASE, CATABOLIC-RELATED"/>
    <property type="match status" value="1"/>
</dbReference>
<keyword evidence="2 4" id="KW-0663">Pyridoxal phosphate</keyword>
<dbReference type="Gene3D" id="3.20.20.10">
    <property type="entry name" value="Alanine racemase"/>
    <property type="match status" value="1"/>
</dbReference>
<evidence type="ECO:0000313" key="6">
    <source>
        <dbReference type="EMBL" id="MFC6237219.1"/>
    </source>
</evidence>
<dbReference type="InterPro" id="IPR029066">
    <property type="entry name" value="PLP-binding_barrel"/>
</dbReference>
<dbReference type="InterPro" id="IPR009006">
    <property type="entry name" value="Ala_racemase/Decarboxylase_C"/>
</dbReference>
<feature type="domain" description="Alanine racemase C-terminal" evidence="5">
    <location>
        <begin position="258"/>
        <end position="382"/>
    </location>
</feature>
<feature type="active site" description="Proton acceptor; specific for L-alanine" evidence="4">
    <location>
        <position position="279"/>
    </location>
</feature>
<evidence type="ECO:0000256" key="1">
    <source>
        <dbReference type="ARBA" id="ARBA00001933"/>
    </source>
</evidence>
<dbReference type="InterPro" id="IPR020622">
    <property type="entry name" value="Ala_racemase_pyridoxalP-BS"/>
</dbReference>
<comment type="function">
    <text evidence="4">Catalyzes the interconversion of L-alanine and D-alanine. May also act on other amino acids.</text>
</comment>
<gene>
    <name evidence="6" type="primary">alr</name>
    <name evidence="6" type="ORF">ACFQGU_04990</name>
</gene>
<feature type="modified residue" description="N6-(pyridoxal phosphate)lysine" evidence="4">
    <location>
        <position position="47"/>
    </location>
</feature>
<organism evidence="6 7">
    <name type="scientific">Longivirga aurantiaca</name>
    <dbReference type="NCBI Taxonomy" id="1837743"/>
    <lineage>
        <taxon>Bacteria</taxon>
        <taxon>Bacillati</taxon>
        <taxon>Actinomycetota</taxon>
        <taxon>Actinomycetes</taxon>
        <taxon>Sporichthyales</taxon>
        <taxon>Sporichthyaceae</taxon>
        <taxon>Longivirga</taxon>
    </lineage>
</organism>
<dbReference type="PROSITE" id="PS00395">
    <property type="entry name" value="ALANINE_RACEMASE"/>
    <property type="match status" value="1"/>
</dbReference>
<dbReference type="SMART" id="SM01005">
    <property type="entry name" value="Ala_racemase_C"/>
    <property type="match status" value="1"/>
</dbReference>
<reference evidence="7" key="1">
    <citation type="journal article" date="2019" name="Int. J. Syst. Evol. Microbiol.">
        <title>The Global Catalogue of Microorganisms (GCM) 10K type strain sequencing project: providing services to taxonomists for standard genome sequencing and annotation.</title>
        <authorList>
            <consortium name="The Broad Institute Genomics Platform"/>
            <consortium name="The Broad Institute Genome Sequencing Center for Infectious Disease"/>
            <person name="Wu L."/>
            <person name="Ma J."/>
        </authorList>
    </citation>
    <scope>NUCLEOTIDE SEQUENCE [LARGE SCALE GENOMIC DNA]</scope>
    <source>
        <strain evidence="7">CGMCC 4.7317</strain>
    </source>
</reference>
<dbReference type="InterPro" id="IPR000821">
    <property type="entry name" value="Ala_racemase"/>
</dbReference>
<feature type="binding site" evidence="4">
    <location>
        <position position="327"/>
    </location>
    <ligand>
        <name>substrate</name>
    </ligand>
</feature>
<evidence type="ECO:0000256" key="2">
    <source>
        <dbReference type="ARBA" id="ARBA00022898"/>
    </source>
</evidence>
<protein>
    <recommendedName>
        <fullName evidence="4">Alanine racemase</fullName>
        <ecNumber evidence="4">5.1.1.1</ecNumber>
    </recommendedName>
</protein>
<dbReference type="SUPFAM" id="SSF51419">
    <property type="entry name" value="PLP-binding barrel"/>
    <property type="match status" value="1"/>
</dbReference>
<dbReference type="HAMAP" id="MF_01201">
    <property type="entry name" value="Ala_racemase"/>
    <property type="match status" value="1"/>
</dbReference>
<dbReference type="NCBIfam" id="TIGR00492">
    <property type="entry name" value="alr"/>
    <property type="match status" value="1"/>
</dbReference>
<comment type="cofactor">
    <cofactor evidence="1 4">
        <name>pyridoxal 5'-phosphate</name>
        <dbReference type="ChEBI" id="CHEBI:597326"/>
    </cofactor>
</comment>
<dbReference type="Pfam" id="PF01168">
    <property type="entry name" value="Ala_racemase_N"/>
    <property type="match status" value="1"/>
</dbReference>
<dbReference type="EC" id="5.1.1.1" evidence="4"/>
<dbReference type="Gene3D" id="2.40.37.10">
    <property type="entry name" value="Lyase, Ornithine Decarboxylase, Chain A, domain 1"/>
    <property type="match status" value="1"/>
</dbReference>
<dbReference type="CDD" id="cd00430">
    <property type="entry name" value="PLPDE_III_AR"/>
    <property type="match status" value="1"/>
</dbReference>
<keyword evidence="7" id="KW-1185">Reference proteome</keyword>
<comment type="caution">
    <text evidence="6">The sequence shown here is derived from an EMBL/GenBank/DDBJ whole genome shotgun (WGS) entry which is preliminary data.</text>
</comment>
<dbReference type="EMBL" id="JBHSTI010000008">
    <property type="protein sequence ID" value="MFC6237219.1"/>
    <property type="molecule type" value="Genomic_DNA"/>
</dbReference>
<evidence type="ECO:0000259" key="5">
    <source>
        <dbReference type="SMART" id="SM01005"/>
    </source>
</evidence>
<feature type="active site" description="Proton acceptor; specific for D-alanine" evidence="4">
    <location>
        <position position="47"/>
    </location>
</feature>